<name>A0A423WZ47_9PEZI</name>
<sequence>MTSPSTSASVSPYDKFRDRGPVNSSAWEGWQDWVLRDHDGTLLYDTPWRSLLNTVIRNNDVFLVNQWLEKKPYAQGLGEITHLEPFYTAIDHGSIDSLRLMLEYWAASPPQASTPAPDDEREYDLLQHACCGAQLDAVRLLIDESQPWAARLTRIHEREGPGGSRIRSALMEAASSCRDRMRGAEGRRSSEELICLLLDMGASARDVEFWQDDPPADTPCLQFTVLTLAIPEVSAYIVGRLIDEGADVHAKVSDADPDHGSRYYGPLYMARDATALHLGSYYFNTEAIQVLFDKQGGEVSVADMASYRDDFGRTPLHWATGSHHLPGIDMFPQAYDDDTKDAFTSKAIGTIKLLIAANVDTINARDVHGDTPLHLAVRRYKESSSRRPWFCSIMRLLCESGADASVRDSKGQTALHHLFSECDAPQPPDAGLAILLLRHGANVGDADAGGRTVMHIVAENLRHVETETVRVLLDHACCEGGDILGAVDAQGNTPLHVAAGQGDVGARRREMTRPLEAIESRLQDRTRTQWAMMRALLPPARGDGAGDGGAGPSTLDLPNAAGRTPRQLREETLKRWREECEVQQMEAKNRERAARARRGRPGRGRNPTPRLPSGTDSVW</sequence>
<dbReference type="PANTHER" id="PTHR24198:SF165">
    <property type="entry name" value="ANKYRIN REPEAT-CONTAINING PROTEIN-RELATED"/>
    <property type="match status" value="1"/>
</dbReference>
<dbReference type="Pfam" id="PF00023">
    <property type="entry name" value="Ank"/>
    <property type="match status" value="1"/>
</dbReference>
<keyword evidence="6" id="KW-1185">Reference proteome</keyword>
<keyword evidence="1" id="KW-0677">Repeat</keyword>
<dbReference type="EMBL" id="LKEB01000033">
    <property type="protein sequence ID" value="ROW08722.1"/>
    <property type="molecule type" value="Genomic_DNA"/>
</dbReference>
<dbReference type="SMART" id="SM00248">
    <property type="entry name" value="ANK"/>
    <property type="match status" value="10"/>
</dbReference>
<dbReference type="STRING" id="1230097.A0A423WZ47"/>
<evidence type="ECO:0000313" key="6">
    <source>
        <dbReference type="Proteomes" id="UP000285146"/>
    </source>
</evidence>
<dbReference type="PROSITE" id="PS50088">
    <property type="entry name" value="ANK_REPEAT"/>
    <property type="match status" value="1"/>
</dbReference>
<gene>
    <name evidence="5" type="ORF">VPNG_06418</name>
</gene>
<dbReference type="Proteomes" id="UP000285146">
    <property type="component" value="Unassembled WGS sequence"/>
</dbReference>
<dbReference type="InParanoid" id="A0A423WZ47"/>
<feature type="region of interest" description="Disordered" evidence="4">
    <location>
        <begin position="579"/>
        <end position="619"/>
    </location>
</feature>
<dbReference type="Pfam" id="PF12796">
    <property type="entry name" value="Ank_2"/>
    <property type="match status" value="1"/>
</dbReference>
<proteinExistence type="predicted"/>
<dbReference type="InterPro" id="IPR036770">
    <property type="entry name" value="Ankyrin_rpt-contain_sf"/>
</dbReference>
<evidence type="ECO:0000256" key="1">
    <source>
        <dbReference type="ARBA" id="ARBA00022737"/>
    </source>
</evidence>
<keyword evidence="2 3" id="KW-0040">ANK repeat</keyword>
<dbReference type="SUPFAM" id="SSF48403">
    <property type="entry name" value="Ankyrin repeat"/>
    <property type="match status" value="1"/>
</dbReference>
<comment type="caution">
    <text evidence="5">The sequence shown here is derived from an EMBL/GenBank/DDBJ whole genome shotgun (WGS) entry which is preliminary data.</text>
</comment>
<protein>
    <submittedName>
        <fullName evidence="5">Uncharacterized protein</fullName>
    </submittedName>
</protein>
<dbReference type="PROSITE" id="PS50297">
    <property type="entry name" value="ANK_REP_REGION"/>
    <property type="match status" value="1"/>
</dbReference>
<dbReference type="PANTHER" id="PTHR24198">
    <property type="entry name" value="ANKYRIN REPEAT AND PROTEIN KINASE DOMAIN-CONTAINING PROTEIN"/>
    <property type="match status" value="1"/>
</dbReference>
<dbReference type="OrthoDB" id="823504at2759"/>
<organism evidence="5 6">
    <name type="scientific">Cytospora leucostoma</name>
    <dbReference type="NCBI Taxonomy" id="1230097"/>
    <lineage>
        <taxon>Eukaryota</taxon>
        <taxon>Fungi</taxon>
        <taxon>Dikarya</taxon>
        <taxon>Ascomycota</taxon>
        <taxon>Pezizomycotina</taxon>
        <taxon>Sordariomycetes</taxon>
        <taxon>Sordariomycetidae</taxon>
        <taxon>Diaporthales</taxon>
        <taxon>Cytosporaceae</taxon>
        <taxon>Cytospora</taxon>
    </lineage>
</organism>
<dbReference type="AlphaFoldDB" id="A0A423WZ47"/>
<evidence type="ECO:0000256" key="2">
    <source>
        <dbReference type="ARBA" id="ARBA00023043"/>
    </source>
</evidence>
<accession>A0A423WZ47</accession>
<feature type="region of interest" description="Disordered" evidence="4">
    <location>
        <begin position="538"/>
        <end position="566"/>
    </location>
</feature>
<feature type="repeat" description="ANK" evidence="3">
    <location>
        <begin position="368"/>
        <end position="409"/>
    </location>
</feature>
<evidence type="ECO:0000256" key="4">
    <source>
        <dbReference type="SAM" id="MobiDB-lite"/>
    </source>
</evidence>
<reference evidence="5 6" key="1">
    <citation type="submission" date="2015-09" db="EMBL/GenBank/DDBJ databases">
        <title>Host preference determinants of Valsa canker pathogens revealed by comparative genomics.</title>
        <authorList>
            <person name="Yin Z."/>
            <person name="Huang L."/>
        </authorList>
    </citation>
    <scope>NUCLEOTIDE SEQUENCE [LARGE SCALE GENOMIC DNA]</scope>
    <source>
        <strain evidence="5 6">SXYLt</strain>
    </source>
</reference>
<dbReference type="Gene3D" id="1.25.40.20">
    <property type="entry name" value="Ankyrin repeat-containing domain"/>
    <property type="match status" value="3"/>
</dbReference>
<evidence type="ECO:0000313" key="5">
    <source>
        <dbReference type="EMBL" id="ROW08722.1"/>
    </source>
</evidence>
<dbReference type="InterPro" id="IPR002110">
    <property type="entry name" value="Ankyrin_rpt"/>
</dbReference>
<evidence type="ECO:0000256" key="3">
    <source>
        <dbReference type="PROSITE-ProRule" id="PRU00023"/>
    </source>
</evidence>